<sequence length="447" mass="50706">MATSPTFSSTISNPSNFTRNVFAQPQEAIEIMPPPPTQTQLQRRRSLEIAKRQFTFLVSIMATIFTLCPECLRVYRNLCIVPALAWLIGLAFDLIESLSNTWDNAPPILKYFIPDVNIRFEAPFEQINTSVGPLLSKGSREAKLIALEARTRIMAIRKMVLLVLANWILRQLGQDPVGENSPGRSEDGTPGPAPVSDKWYEILVMTPPVHDYGSLPLDPDARPPSDPIPWDSRETSSVPSIFPPTDFRVHLSFCLVPKAVWESQDTTLTEKFKAGLYWDMTGENRGDNGEVWTQKRVQRIAGIETLGLVDEEQDAVISCHAYFASLRRGWRYVNLSWNDVDFAIILGFLVVGPPAARSTTDLFTRFSTLRINQVLGARQMVRENEAVSLWWWMYTVAGTVVPLIGLFAALETIKMWNRRIAYCRVLQRRFPQLEELFRGMKAEQWGN</sequence>
<dbReference type="AlphaFoldDB" id="A0A428P9P1"/>
<dbReference type="OrthoDB" id="4583723at2759"/>
<dbReference type="STRING" id="1325734.A0A428P9P1"/>
<keyword evidence="2" id="KW-0812">Transmembrane</keyword>
<accession>A0A428P9P1</accession>
<evidence type="ECO:0000256" key="2">
    <source>
        <dbReference type="SAM" id="Phobius"/>
    </source>
</evidence>
<keyword evidence="4" id="KW-1185">Reference proteome</keyword>
<protein>
    <submittedName>
        <fullName evidence="3">Uncharacterized protein</fullName>
    </submittedName>
</protein>
<reference evidence="3 4" key="1">
    <citation type="submission" date="2017-06" db="EMBL/GenBank/DDBJ databases">
        <title>Comparative genomic analysis of Ambrosia Fusariam Clade fungi.</title>
        <authorList>
            <person name="Stajich J.E."/>
            <person name="Carrillo J."/>
            <person name="Kijimoto T."/>
            <person name="Eskalen A."/>
            <person name="O'Donnell K."/>
            <person name="Kasson M."/>
        </authorList>
    </citation>
    <scope>NUCLEOTIDE SEQUENCE [LARGE SCALE GENOMIC DNA]</scope>
    <source>
        <strain evidence="3 4">NRRL62584</strain>
    </source>
</reference>
<comment type="caution">
    <text evidence="3">The sequence shown here is derived from an EMBL/GenBank/DDBJ whole genome shotgun (WGS) entry which is preliminary data.</text>
</comment>
<dbReference type="EMBL" id="NKCI01000175">
    <property type="protein sequence ID" value="RSL49689.1"/>
    <property type="molecule type" value="Genomic_DNA"/>
</dbReference>
<organism evidence="3 4">
    <name type="scientific">Fusarium duplospermum</name>
    <dbReference type="NCBI Taxonomy" id="1325734"/>
    <lineage>
        <taxon>Eukaryota</taxon>
        <taxon>Fungi</taxon>
        <taxon>Dikarya</taxon>
        <taxon>Ascomycota</taxon>
        <taxon>Pezizomycotina</taxon>
        <taxon>Sordariomycetes</taxon>
        <taxon>Hypocreomycetidae</taxon>
        <taxon>Hypocreales</taxon>
        <taxon>Nectriaceae</taxon>
        <taxon>Fusarium</taxon>
        <taxon>Fusarium solani species complex</taxon>
    </lineage>
</organism>
<feature type="transmembrane region" description="Helical" evidence="2">
    <location>
        <begin position="389"/>
        <end position="410"/>
    </location>
</feature>
<keyword evidence="2" id="KW-0472">Membrane</keyword>
<gene>
    <name evidence="3" type="ORF">CEP54_012288</name>
</gene>
<name>A0A428P9P1_9HYPO</name>
<dbReference type="Proteomes" id="UP000288168">
    <property type="component" value="Unassembled WGS sequence"/>
</dbReference>
<keyword evidence="2" id="KW-1133">Transmembrane helix</keyword>
<feature type="region of interest" description="Disordered" evidence="1">
    <location>
        <begin position="213"/>
        <end position="235"/>
    </location>
</feature>
<evidence type="ECO:0000313" key="4">
    <source>
        <dbReference type="Proteomes" id="UP000288168"/>
    </source>
</evidence>
<proteinExistence type="predicted"/>
<evidence type="ECO:0000313" key="3">
    <source>
        <dbReference type="EMBL" id="RSL49689.1"/>
    </source>
</evidence>
<evidence type="ECO:0000256" key="1">
    <source>
        <dbReference type="SAM" id="MobiDB-lite"/>
    </source>
</evidence>